<dbReference type="EMBL" id="JAGMVJ010000002">
    <property type="protein sequence ID" value="KAH7093253.1"/>
    <property type="molecule type" value="Genomic_DNA"/>
</dbReference>
<feature type="compositionally biased region" description="Low complexity" evidence="1">
    <location>
        <begin position="144"/>
        <end position="153"/>
    </location>
</feature>
<keyword evidence="4" id="KW-1185">Reference proteome</keyword>
<dbReference type="SMART" id="SM00256">
    <property type="entry name" value="FBOX"/>
    <property type="match status" value="1"/>
</dbReference>
<dbReference type="AlphaFoldDB" id="A0A8K0RI37"/>
<organism evidence="3 4">
    <name type="scientific">Paraphoma chrysanthemicola</name>
    <dbReference type="NCBI Taxonomy" id="798071"/>
    <lineage>
        <taxon>Eukaryota</taxon>
        <taxon>Fungi</taxon>
        <taxon>Dikarya</taxon>
        <taxon>Ascomycota</taxon>
        <taxon>Pezizomycotina</taxon>
        <taxon>Dothideomycetes</taxon>
        <taxon>Pleosporomycetidae</taxon>
        <taxon>Pleosporales</taxon>
        <taxon>Pleosporineae</taxon>
        <taxon>Phaeosphaeriaceae</taxon>
        <taxon>Paraphoma</taxon>
    </lineage>
</organism>
<feature type="compositionally biased region" description="Basic and acidic residues" evidence="1">
    <location>
        <begin position="48"/>
        <end position="59"/>
    </location>
</feature>
<dbReference type="OrthoDB" id="3681923at2759"/>
<dbReference type="SUPFAM" id="SSF81383">
    <property type="entry name" value="F-box domain"/>
    <property type="match status" value="1"/>
</dbReference>
<feature type="compositionally biased region" description="Basic and acidic residues" evidence="1">
    <location>
        <begin position="195"/>
        <end position="205"/>
    </location>
</feature>
<feature type="compositionally biased region" description="Basic and acidic residues" evidence="1">
    <location>
        <begin position="72"/>
        <end position="92"/>
    </location>
</feature>
<reference evidence="3" key="1">
    <citation type="journal article" date="2021" name="Nat. Commun.">
        <title>Genetic determinants of endophytism in the Arabidopsis root mycobiome.</title>
        <authorList>
            <person name="Mesny F."/>
            <person name="Miyauchi S."/>
            <person name="Thiergart T."/>
            <person name="Pickel B."/>
            <person name="Atanasova L."/>
            <person name="Karlsson M."/>
            <person name="Huettel B."/>
            <person name="Barry K.W."/>
            <person name="Haridas S."/>
            <person name="Chen C."/>
            <person name="Bauer D."/>
            <person name="Andreopoulos W."/>
            <person name="Pangilinan J."/>
            <person name="LaButti K."/>
            <person name="Riley R."/>
            <person name="Lipzen A."/>
            <person name="Clum A."/>
            <person name="Drula E."/>
            <person name="Henrissat B."/>
            <person name="Kohler A."/>
            <person name="Grigoriev I.V."/>
            <person name="Martin F.M."/>
            <person name="Hacquard S."/>
        </authorList>
    </citation>
    <scope>NUCLEOTIDE SEQUENCE</scope>
    <source>
        <strain evidence="3">MPI-SDFR-AT-0120</strain>
    </source>
</reference>
<dbReference type="InterPro" id="IPR001810">
    <property type="entry name" value="F-box_dom"/>
</dbReference>
<protein>
    <recommendedName>
        <fullName evidence="2">F-box domain-containing protein</fullName>
    </recommendedName>
</protein>
<feature type="region of interest" description="Disordered" evidence="1">
    <location>
        <begin position="28"/>
        <end position="166"/>
    </location>
</feature>
<evidence type="ECO:0000313" key="3">
    <source>
        <dbReference type="EMBL" id="KAH7093253.1"/>
    </source>
</evidence>
<dbReference type="Pfam" id="PF12937">
    <property type="entry name" value="F-box-like"/>
    <property type="match status" value="1"/>
</dbReference>
<evidence type="ECO:0000256" key="1">
    <source>
        <dbReference type="SAM" id="MobiDB-lite"/>
    </source>
</evidence>
<sequence>MTDIEIMAAIGMDFEFYDERPAMPKTKKSFLQKLTERNGALKLHMRSIRGEDRHDEQRPTSRTSSSSSVSKDFFKISKSERTQNDYALRYDDLEGAGQPSPTTSEPHAPARQDSNEAVSPAQHARKSHQDVPSKDAPSMLRLLSSHSVQSSDSPCTSPLAPPPFSPWISHTVRARSIPNEMSDEQMDDWLEKPEDAEVHRERKLSEASAKSSNDSSEKERKTTSFLSDWSLPFEESPKDHRESWVYSEYLTPSFELPRAVQTRHHLDLAVIPDEILLEIARHLDTESLVSCRSTCRKLFHTVPAPLRPLAANKT</sequence>
<feature type="domain" description="F-box" evidence="2">
    <location>
        <begin position="265"/>
        <end position="314"/>
    </location>
</feature>
<dbReference type="PROSITE" id="PS50181">
    <property type="entry name" value="FBOX"/>
    <property type="match status" value="1"/>
</dbReference>
<proteinExistence type="predicted"/>
<comment type="caution">
    <text evidence="3">The sequence shown here is derived from an EMBL/GenBank/DDBJ whole genome shotgun (WGS) entry which is preliminary data.</text>
</comment>
<dbReference type="CDD" id="cd09917">
    <property type="entry name" value="F-box_SF"/>
    <property type="match status" value="1"/>
</dbReference>
<evidence type="ECO:0000259" key="2">
    <source>
        <dbReference type="PROSITE" id="PS50181"/>
    </source>
</evidence>
<dbReference type="Gene3D" id="1.20.1280.50">
    <property type="match status" value="1"/>
</dbReference>
<feature type="region of interest" description="Disordered" evidence="1">
    <location>
        <begin position="195"/>
        <end position="221"/>
    </location>
</feature>
<dbReference type="InterPro" id="IPR036047">
    <property type="entry name" value="F-box-like_dom_sf"/>
</dbReference>
<accession>A0A8K0RI37</accession>
<dbReference type="Proteomes" id="UP000813461">
    <property type="component" value="Unassembled WGS sequence"/>
</dbReference>
<gene>
    <name evidence="3" type="ORF">FB567DRAFT_587689</name>
</gene>
<name>A0A8K0RI37_9PLEO</name>
<feature type="compositionally biased region" description="Low complexity" evidence="1">
    <location>
        <begin position="61"/>
        <end position="71"/>
    </location>
</feature>
<evidence type="ECO:0000313" key="4">
    <source>
        <dbReference type="Proteomes" id="UP000813461"/>
    </source>
</evidence>